<evidence type="ECO:0000256" key="1">
    <source>
        <dbReference type="SAM" id="MobiDB-lite"/>
    </source>
</evidence>
<dbReference type="RefSeq" id="WP_115467945.1">
    <property type="nucleotide sequence ID" value="NZ_QKRA01000003.1"/>
</dbReference>
<dbReference type="Proteomes" id="UP000254326">
    <property type="component" value="Unassembled WGS sequence"/>
</dbReference>
<dbReference type="Pfam" id="PF05136">
    <property type="entry name" value="Phage_portal_2"/>
    <property type="match status" value="1"/>
</dbReference>
<evidence type="ECO:0000313" key="3">
    <source>
        <dbReference type="Proteomes" id="UP000254326"/>
    </source>
</evidence>
<proteinExistence type="predicted"/>
<name>A0A370UA65_9GAMM</name>
<comment type="caution">
    <text evidence="2">The sequence shown here is derived from an EMBL/GenBank/DDBJ whole genome shotgun (WGS) entry which is preliminary data.</text>
</comment>
<dbReference type="EMBL" id="QKRA01000003">
    <property type="protein sequence ID" value="RDL44682.1"/>
    <property type="molecule type" value="Genomic_DNA"/>
</dbReference>
<accession>A0A370UA65</accession>
<dbReference type="AlphaFoldDB" id="A0A370UA65"/>
<dbReference type="NCBIfam" id="TIGR01539">
    <property type="entry name" value="portal_lambda"/>
    <property type="match status" value="1"/>
</dbReference>
<sequence length="512" mass="57711">MILDHTGMPFRSEPAYRGANNDHHKNWRPRKRSADADLLPEKSTLDARQADLFRNNGVAKGAKQTMTDHVVGSMLMPTPKPNYQALGKDAEWAREWARKAKNLFKLWANSQDASLARNQNFHSMTQLTFMQSFDAGESFAIPRWKPMRDNAFCIQIIDPDRVCTPYGKTDGAGMRRGIEKNSDGEAIAYHIANRHPIDLSRDLLKWKRVPARTPWGRRKVIHTYDITRPEQSRGVGALVSALSEFKILDDYSQAELKAAANNALIAAFVKSDMPDELIRQIYQPPSNGDNPDATVASEYLDARDSMDYTMSPNSVIPLLPNEDVTPFLPGRPNPSYSAFVENIFRQIGVSFGMPYEMLMKDFSKTNYSSARASMLEAYKFVKNRRAWLISAWAQPVYELWLEEQVNKGALEAPDFYANRAAYCQCGWIASGKGWVDPVKEAQGAKLRVEYGFSTYEAECAEQGLDWEDNLEQIAHERQVMADKGVQLSDIYQLIGDTNDAEETAQPNNATAG</sequence>
<dbReference type="OrthoDB" id="622132at2"/>
<evidence type="ECO:0000313" key="2">
    <source>
        <dbReference type="EMBL" id="RDL44682.1"/>
    </source>
</evidence>
<dbReference type="InterPro" id="IPR006429">
    <property type="entry name" value="Phage_lambda_portal"/>
</dbReference>
<gene>
    <name evidence="2" type="ORF">DN730_09865</name>
</gene>
<dbReference type="GO" id="GO:0005198">
    <property type="term" value="F:structural molecule activity"/>
    <property type="evidence" value="ECO:0007669"/>
    <property type="project" value="InterPro"/>
</dbReference>
<reference evidence="2 3" key="1">
    <citation type="submission" date="2018-06" db="EMBL/GenBank/DDBJ databases">
        <title>Marinomonas sp. YLB-05 draft genome sequence.</title>
        <authorList>
            <person name="Yu L."/>
            <person name="Tang X."/>
        </authorList>
    </citation>
    <scope>NUCLEOTIDE SEQUENCE [LARGE SCALE GENOMIC DNA]</scope>
    <source>
        <strain evidence="2 3">YLB-05</strain>
    </source>
</reference>
<keyword evidence="3" id="KW-1185">Reference proteome</keyword>
<organism evidence="2 3">
    <name type="scientific">Marinomonas piezotolerans</name>
    <dbReference type="NCBI Taxonomy" id="2213058"/>
    <lineage>
        <taxon>Bacteria</taxon>
        <taxon>Pseudomonadati</taxon>
        <taxon>Pseudomonadota</taxon>
        <taxon>Gammaproteobacteria</taxon>
        <taxon>Oceanospirillales</taxon>
        <taxon>Oceanospirillaceae</taxon>
        <taxon>Marinomonas</taxon>
    </lineage>
</organism>
<feature type="region of interest" description="Disordered" evidence="1">
    <location>
        <begin position="1"/>
        <end position="41"/>
    </location>
</feature>
<feature type="compositionally biased region" description="Basic and acidic residues" evidence="1">
    <location>
        <begin position="32"/>
        <end position="41"/>
    </location>
</feature>
<dbReference type="GO" id="GO:0019068">
    <property type="term" value="P:virion assembly"/>
    <property type="evidence" value="ECO:0007669"/>
    <property type="project" value="InterPro"/>
</dbReference>
<protein>
    <submittedName>
        <fullName evidence="2">Phage portal protein</fullName>
    </submittedName>
</protein>